<keyword evidence="4" id="KW-1185">Reference proteome</keyword>
<dbReference type="EnsemblMetazoa" id="AALFPA23_005375.R6860">
    <property type="protein sequence ID" value="AALFPA23_005375.P6860"/>
    <property type="gene ID" value="AALFPA23_005375"/>
</dbReference>
<evidence type="ECO:0000256" key="1">
    <source>
        <dbReference type="SAM" id="MobiDB-lite"/>
    </source>
</evidence>
<evidence type="ECO:0000313" key="4">
    <source>
        <dbReference type="Proteomes" id="UP000069940"/>
    </source>
</evidence>
<dbReference type="RefSeq" id="XP_029728095.2">
    <property type="nucleotide sequence ID" value="XM_029872235.2"/>
</dbReference>
<dbReference type="GeneID" id="109420241"/>
<reference evidence="4" key="1">
    <citation type="journal article" date="2015" name="Proc. Natl. Acad. Sci. U.S.A.">
        <title>Genome sequence of the Asian Tiger mosquito, Aedes albopictus, reveals insights into its biology, genetics, and evolution.</title>
        <authorList>
            <person name="Chen X.G."/>
            <person name="Jiang X."/>
            <person name="Gu J."/>
            <person name="Xu M."/>
            <person name="Wu Y."/>
            <person name="Deng Y."/>
            <person name="Zhang C."/>
            <person name="Bonizzoni M."/>
            <person name="Dermauw W."/>
            <person name="Vontas J."/>
            <person name="Armbruster P."/>
            <person name="Huang X."/>
            <person name="Yang Y."/>
            <person name="Zhang H."/>
            <person name="He W."/>
            <person name="Peng H."/>
            <person name="Liu Y."/>
            <person name="Wu K."/>
            <person name="Chen J."/>
            <person name="Lirakis M."/>
            <person name="Topalis P."/>
            <person name="Van Leeuwen T."/>
            <person name="Hall A.B."/>
            <person name="Jiang X."/>
            <person name="Thorpe C."/>
            <person name="Mueller R.L."/>
            <person name="Sun C."/>
            <person name="Waterhouse R.M."/>
            <person name="Yan G."/>
            <person name="Tu Z.J."/>
            <person name="Fang X."/>
            <person name="James A.A."/>
        </authorList>
    </citation>
    <scope>NUCLEOTIDE SEQUENCE [LARGE SCALE GENOMIC DNA]</scope>
    <source>
        <strain evidence="4">Foshan</strain>
    </source>
</reference>
<protein>
    <recommendedName>
        <fullName evidence="5">Salivary secreted peptide</fullName>
    </recommendedName>
</protein>
<accession>A0ABM1Y3M7</accession>
<proteinExistence type="predicted"/>
<evidence type="ECO:0000313" key="3">
    <source>
        <dbReference type="EnsemblMetazoa" id="AALFPA23_005375.P6860"/>
    </source>
</evidence>
<evidence type="ECO:0008006" key="5">
    <source>
        <dbReference type="Google" id="ProtNLM"/>
    </source>
</evidence>
<reference evidence="3" key="2">
    <citation type="submission" date="2025-05" db="UniProtKB">
        <authorList>
            <consortium name="EnsemblMetazoa"/>
        </authorList>
    </citation>
    <scope>IDENTIFICATION</scope>
    <source>
        <strain evidence="3">Foshan</strain>
    </source>
</reference>
<organism evidence="3 4">
    <name type="scientific">Aedes albopictus</name>
    <name type="common">Asian tiger mosquito</name>
    <name type="synonym">Stegomyia albopicta</name>
    <dbReference type="NCBI Taxonomy" id="7160"/>
    <lineage>
        <taxon>Eukaryota</taxon>
        <taxon>Metazoa</taxon>
        <taxon>Ecdysozoa</taxon>
        <taxon>Arthropoda</taxon>
        <taxon>Hexapoda</taxon>
        <taxon>Insecta</taxon>
        <taxon>Pterygota</taxon>
        <taxon>Neoptera</taxon>
        <taxon>Endopterygota</taxon>
        <taxon>Diptera</taxon>
        <taxon>Nematocera</taxon>
        <taxon>Culicoidea</taxon>
        <taxon>Culicidae</taxon>
        <taxon>Culicinae</taxon>
        <taxon>Aedini</taxon>
        <taxon>Aedes</taxon>
        <taxon>Stegomyia</taxon>
    </lineage>
</organism>
<dbReference type="Proteomes" id="UP000069940">
    <property type="component" value="Unassembled WGS sequence"/>
</dbReference>
<feature type="compositionally biased region" description="Low complexity" evidence="1">
    <location>
        <begin position="116"/>
        <end position="128"/>
    </location>
</feature>
<keyword evidence="2" id="KW-0732">Signal</keyword>
<sequence>MGTAATITVVIGCNLLLIIALIIGHIGQCQGAPVEVDSDGVRSYHDDIRIVRLIHYLSYLIDHLVRTYITDWALTSPKEASDYFEAALVAGKQDEPKVDGGKASPYQPDPAKAERSVQVVESVSKSKK</sequence>
<name>A0ABM1Y3M7_AEDAL</name>
<feature type="signal peptide" evidence="2">
    <location>
        <begin position="1"/>
        <end position="31"/>
    </location>
</feature>
<evidence type="ECO:0000256" key="2">
    <source>
        <dbReference type="SAM" id="SignalP"/>
    </source>
</evidence>
<feature type="region of interest" description="Disordered" evidence="1">
    <location>
        <begin position="94"/>
        <end position="128"/>
    </location>
</feature>
<feature type="chain" id="PRO_5046219422" description="Salivary secreted peptide" evidence="2">
    <location>
        <begin position="32"/>
        <end position="128"/>
    </location>
</feature>